<name>A0AAV3UIJ2_9EURY</name>
<comment type="caution">
    <text evidence="2">The sequence shown here is derived from an EMBL/GenBank/DDBJ whole genome shotgun (WGS) entry which is preliminary data.</text>
</comment>
<proteinExistence type="predicted"/>
<feature type="region of interest" description="Disordered" evidence="1">
    <location>
        <begin position="38"/>
        <end position="57"/>
    </location>
</feature>
<evidence type="ECO:0000313" key="3">
    <source>
        <dbReference type="Proteomes" id="UP001501729"/>
    </source>
</evidence>
<keyword evidence="3" id="KW-1185">Reference proteome</keyword>
<dbReference type="EMBL" id="BAABKX010000009">
    <property type="protein sequence ID" value="GAA5051877.1"/>
    <property type="molecule type" value="Genomic_DNA"/>
</dbReference>
<gene>
    <name evidence="2" type="ORF">GCM10025751_27540</name>
</gene>
<reference evidence="2 3" key="1">
    <citation type="journal article" date="2019" name="Int. J. Syst. Evol. Microbiol.">
        <title>The Global Catalogue of Microorganisms (GCM) 10K type strain sequencing project: providing services to taxonomists for standard genome sequencing and annotation.</title>
        <authorList>
            <consortium name="The Broad Institute Genomics Platform"/>
            <consortium name="The Broad Institute Genome Sequencing Center for Infectious Disease"/>
            <person name="Wu L."/>
            <person name="Ma J."/>
        </authorList>
    </citation>
    <scope>NUCLEOTIDE SEQUENCE [LARGE SCALE GENOMIC DNA]</scope>
    <source>
        <strain evidence="2 3">JCM 17504</strain>
    </source>
</reference>
<accession>A0AAV3UIJ2</accession>
<dbReference type="AlphaFoldDB" id="A0AAV3UIJ2"/>
<dbReference type="Proteomes" id="UP001501729">
    <property type="component" value="Unassembled WGS sequence"/>
</dbReference>
<organism evidence="2 3">
    <name type="scientific">Haladaptatus pallidirubidus</name>
    <dbReference type="NCBI Taxonomy" id="1008152"/>
    <lineage>
        <taxon>Archaea</taxon>
        <taxon>Methanobacteriati</taxon>
        <taxon>Methanobacteriota</taxon>
        <taxon>Stenosarchaea group</taxon>
        <taxon>Halobacteria</taxon>
        <taxon>Halobacteriales</taxon>
        <taxon>Haladaptataceae</taxon>
        <taxon>Haladaptatus</taxon>
    </lineage>
</organism>
<evidence type="ECO:0000256" key="1">
    <source>
        <dbReference type="SAM" id="MobiDB-lite"/>
    </source>
</evidence>
<evidence type="ECO:0000313" key="2">
    <source>
        <dbReference type="EMBL" id="GAA5051877.1"/>
    </source>
</evidence>
<protein>
    <submittedName>
        <fullName evidence="2">Uncharacterized protein</fullName>
    </submittedName>
</protein>
<sequence>MSCQIRSSISSKDSNKDVFLPQISLEICLKQMTNVKAETTVQNDDEGDSTPTKKCYR</sequence>